<accession>A0A9P7YSN0</accession>
<keyword evidence="4" id="KW-1185">Reference proteome</keyword>
<keyword evidence="1" id="KW-0732">Signal</keyword>
<organism evidence="3 4">
    <name type="scientific">Amylocarpus encephaloides</name>
    <dbReference type="NCBI Taxonomy" id="45428"/>
    <lineage>
        <taxon>Eukaryota</taxon>
        <taxon>Fungi</taxon>
        <taxon>Dikarya</taxon>
        <taxon>Ascomycota</taxon>
        <taxon>Pezizomycotina</taxon>
        <taxon>Leotiomycetes</taxon>
        <taxon>Helotiales</taxon>
        <taxon>Helotiales incertae sedis</taxon>
        <taxon>Amylocarpus</taxon>
    </lineage>
</organism>
<protein>
    <recommendedName>
        <fullName evidence="2">DUF1996 domain-containing protein</fullName>
    </recommendedName>
</protein>
<dbReference type="EMBL" id="MU251363">
    <property type="protein sequence ID" value="KAG9239016.1"/>
    <property type="molecule type" value="Genomic_DNA"/>
</dbReference>
<evidence type="ECO:0000313" key="4">
    <source>
        <dbReference type="Proteomes" id="UP000824998"/>
    </source>
</evidence>
<evidence type="ECO:0000256" key="1">
    <source>
        <dbReference type="SAM" id="SignalP"/>
    </source>
</evidence>
<proteinExistence type="predicted"/>
<dbReference type="PANTHER" id="PTHR43662:SF2">
    <property type="entry name" value="DUF1996 DOMAIN-CONTAINING PROTEIN"/>
    <property type="match status" value="1"/>
</dbReference>
<evidence type="ECO:0000313" key="3">
    <source>
        <dbReference type="EMBL" id="KAG9239016.1"/>
    </source>
</evidence>
<evidence type="ECO:0000259" key="2">
    <source>
        <dbReference type="Pfam" id="PF09362"/>
    </source>
</evidence>
<name>A0A9P7YSN0_9HELO</name>
<gene>
    <name evidence="3" type="ORF">BJ875DRAFT_492020</name>
</gene>
<feature type="domain" description="DUF1996" evidence="2">
    <location>
        <begin position="40"/>
        <end position="305"/>
    </location>
</feature>
<dbReference type="PANTHER" id="PTHR43662">
    <property type="match status" value="1"/>
</dbReference>
<comment type="caution">
    <text evidence="3">The sequence shown here is derived from an EMBL/GenBank/DDBJ whole genome shotgun (WGS) entry which is preliminary data.</text>
</comment>
<sequence length="363" mass="39889">MRLIELSTLALFGAARGQAGAGGAAMMRFACSQLVTERLDPLVNPGVVGTPHVHQIVGGNAFNASMEPVAYDLPSQSTCTSCTFSEDLSNYWTAAMYYRARNGTFQRVQQFDNGGLVQKGGMTVYYIPPYDGVSKVTAFQPGFRMLAGNPNLRDSSGQTRGVCHRCFEGDNFEPFGGAPCTGNDTSRFPDHFCGGGIRTQVTFPTCWDGKNLDSPDHQSHVAYATIPFEPYYDPIVGRPYTPSLERGKCPDSHPVKLPQLMYEVMFDTRPFNKKELWGEDGSQPFVHSMGDATGHGTHGDYVFGWKGDALQRAIDARCSNDRCSELKRQSNEDAMKCIIPQTMKEDIGNESWLETLPGGVMIN</sequence>
<dbReference type="OrthoDB" id="74764at2759"/>
<dbReference type="InterPro" id="IPR018535">
    <property type="entry name" value="DUF1996"/>
</dbReference>
<feature type="signal peptide" evidence="1">
    <location>
        <begin position="1"/>
        <end position="17"/>
    </location>
</feature>
<dbReference type="Proteomes" id="UP000824998">
    <property type="component" value="Unassembled WGS sequence"/>
</dbReference>
<dbReference type="AlphaFoldDB" id="A0A9P7YSN0"/>
<feature type="chain" id="PRO_5040177475" description="DUF1996 domain-containing protein" evidence="1">
    <location>
        <begin position="18"/>
        <end position="363"/>
    </location>
</feature>
<dbReference type="Pfam" id="PF09362">
    <property type="entry name" value="DUF1996"/>
    <property type="match status" value="1"/>
</dbReference>
<reference evidence="3" key="1">
    <citation type="journal article" date="2021" name="IMA Fungus">
        <title>Genomic characterization of three marine fungi, including Emericellopsis atlantica sp. nov. with signatures of a generalist lifestyle and marine biomass degradation.</title>
        <authorList>
            <person name="Hagestad O.C."/>
            <person name="Hou L."/>
            <person name="Andersen J.H."/>
            <person name="Hansen E.H."/>
            <person name="Altermark B."/>
            <person name="Li C."/>
            <person name="Kuhnert E."/>
            <person name="Cox R.J."/>
            <person name="Crous P.W."/>
            <person name="Spatafora J.W."/>
            <person name="Lail K."/>
            <person name="Amirebrahimi M."/>
            <person name="Lipzen A."/>
            <person name="Pangilinan J."/>
            <person name="Andreopoulos W."/>
            <person name="Hayes R.D."/>
            <person name="Ng V."/>
            <person name="Grigoriev I.V."/>
            <person name="Jackson S.A."/>
            <person name="Sutton T.D.S."/>
            <person name="Dobson A.D.W."/>
            <person name="Rama T."/>
        </authorList>
    </citation>
    <scope>NUCLEOTIDE SEQUENCE</scope>
    <source>
        <strain evidence="3">TRa018bII</strain>
    </source>
</reference>